<evidence type="ECO:0000256" key="1">
    <source>
        <dbReference type="SAM" id="MobiDB-lite"/>
    </source>
</evidence>
<dbReference type="Proteomes" id="UP000499080">
    <property type="component" value="Unassembled WGS sequence"/>
</dbReference>
<feature type="compositionally biased region" description="Basic and acidic residues" evidence="1">
    <location>
        <begin position="89"/>
        <end position="111"/>
    </location>
</feature>
<reference evidence="2 3" key="1">
    <citation type="journal article" date="2019" name="Sci. Rep.">
        <title>Orb-weaving spider Araneus ventricosus genome elucidates the spidroin gene catalogue.</title>
        <authorList>
            <person name="Kono N."/>
            <person name="Nakamura H."/>
            <person name="Ohtoshi R."/>
            <person name="Moran D.A.P."/>
            <person name="Shinohara A."/>
            <person name="Yoshida Y."/>
            <person name="Fujiwara M."/>
            <person name="Mori M."/>
            <person name="Tomita M."/>
            <person name="Arakawa K."/>
        </authorList>
    </citation>
    <scope>NUCLEOTIDE SEQUENCE [LARGE SCALE GENOMIC DNA]</scope>
</reference>
<sequence>MVRSGPRAGRLQARIPIPPKSRRVGVVYGTELGLEYMGKDRRTRPWSDYKHDISIWFSIHQEYHFKQTAVLVKAICPTYTDTELMWTHSRREADEEESKGRVSSEEQKMLK</sequence>
<evidence type="ECO:0000313" key="2">
    <source>
        <dbReference type="EMBL" id="GBM54966.1"/>
    </source>
</evidence>
<accession>A0A4Y2GQD0</accession>
<protein>
    <submittedName>
        <fullName evidence="2">Uncharacterized protein</fullName>
    </submittedName>
</protein>
<proteinExistence type="predicted"/>
<dbReference type="AlphaFoldDB" id="A0A4Y2GQD0"/>
<name>A0A4Y2GQD0_ARAVE</name>
<comment type="caution">
    <text evidence="2">The sequence shown here is derived from an EMBL/GenBank/DDBJ whole genome shotgun (WGS) entry which is preliminary data.</text>
</comment>
<evidence type="ECO:0000313" key="3">
    <source>
        <dbReference type="Proteomes" id="UP000499080"/>
    </source>
</evidence>
<gene>
    <name evidence="2" type="ORF">AVEN_33522_1</name>
</gene>
<feature type="region of interest" description="Disordered" evidence="1">
    <location>
        <begin position="88"/>
        <end position="111"/>
    </location>
</feature>
<organism evidence="2 3">
    <name type="scientific">Araneus ventricosus</name>
    <name type="common">Orbweaver spider</name>
    <name type="synonym">Epeira ventricosa</name>
    <dbReference type="NCBI Taxonomy" id="182803"/>
    <lineage>
        <taxon>Eukaryota</taxon>
        <taxon>Metazoa</taxon>
        <taxon>Ecdysozoa</taxon>
        <taxon>Arthropoda</taxon>
        <taxon>Chelicerata</taxon>
        <taxon>Arachnida</taxon>
        <taxon>Araneae</taxon>
        <taxon>Araneomorphae</taxon>
        <taxon>Entelegynae</taxon>
        <taxon>Araneoidea</taxon>
        <taxon>Araneidae</taxon>
        <taxon>Araneus</taxon>
    </lineage>
</organism>
<keyword evidence="3" id="KW-1185">Reference proteome</keyword>
<dbReference type="EMBL" id="BGPR01001479">
    <property type="protein sequence ID" value="GBM54966.1"/>
    <property type="molecule type" value="Genomic_DNA"/>
</dbReference>